<dbReference type="AlphaFoldDB" id="A0A7J6KJ42"/>
<reference evidence="2 3" key="1">
    <citation type="submission" date="2020-04" db="EMBL/GenBank/DDBJ databases">
        <title>Perkinsus chesapeaki whole genome sequence.</title>
        <authorList>
            <person name="Bogema D.R."/>
        </authorList>
    </citation>
    <scope>NUCLEOTIDE SEQUENCE [LARGE SCALE GENOMIC DNA]</scope>
    <source>
        <strain evidence="2">ATCC PRA-425</strain>
    </source>
</reference>
<protein>
    <recommendedName>
        <fullName evidence="1">MULE transposase domain-containing protein</fullName>
    </recommendedName>
</protein>
<accession>A0A7J6KJ42</accession>
<gene>
    <name evidence="2" type="ORF">FOL47_004746</name>
</gene>
<sequence>ALALCGNETADDFAELFRSLNIGATRIGLPPHSPTYIMADGAMAITNAASLIFPGIRRSMCWFHVRKNVESKMESLKTENSIRWRILRDLAYVQMAITYEAFKSMIELFIEEYRNQAPEVISYIEESWVKHPWHSNWYEGYADRLPSTNNGLESMNNQLKISVHREKLPLGAFFGVVAGKVVPNYSEAVEKPVYEPGRVLQHADTIKATKKHFKEAWEWQKSAAFHEVV</sequence>
<keyword evidence="3" id="KW-1185">Reference proteome</keyword>
<evidence type="ECO:0000313" key="2">
    <source>
        <dbReference type="EMBL" id="KAF4647315.1"/>
    </source>
</evidence>
<evidence type="ECO:0000313" key="3">
    <source>
        <dbReference type="Proteomes" id="UP000591131"/>
    </source>
</evidence>
<comment type="caution">
    <text evidence="2">The sequence shown here is derived from an EMBL/GenBank/DDBJ whole genome shotgun (WGS) entry which is preliminary data.</text>
</comment>
<dbReference type="EMBL" id="JAAPAO010002699">
    <property type="protein sequence ID" value="KAF4647315.1"/>
    <property type="molecule type" value="Genomic_DNA"/>
</dbReference>
<name>A0A7J6KJ42_PERCH</name>
<feature type="domain" description="MULE transposase" evidence="1">
    <location>
        <begin position="2"/>
        <end position="68"/>
    </location>
</feature>
<dbReference type="Proteomes" id="UP000591131">
    <property type="component" value="Unassembled WGS sequence"/>
</dbReference>
<feature type="non-terminal residue" evidence="2">
    <location>
        <position position="229"/>
    </location>
</feature>
<organism evidence="2 3">
    <name type="scientific">Perkinsus chesapeaki</name>
    <name type="common">Clam parasite</name>
    <name type="synonym">Perkinsus andrewsi</name>
    <dbReference type="NCBI Taxonomy" id="330153"/>
    <lineage>
        <taxon>Eukaryota</taxon>
        <taxon>Sar</taxon>
        <taxon>Alveolata</taxon>
        <taxon>Perkinsozoa</taxon>
        <taxon>Perkinsea</taxon>
        <taxon>Perkinsida</taxon>
        <taxon>Perkinsidae</taxon>
        <taxon>Perkinsus</taxon>
    </lineage>
</organism>
<dbReference type="InterPro" id="IPR018289">
    <property type="entry name" value="MULE_transposase_dom"/>
</dbReference>
<dbReference type="OrthoDB" id="119028at2759"/>
<evidence type="ECO:0000259" key="1">
    <source>
        <dbReference type="Pfam" id="PF10551"/>
    </source>
</evidence>
<feature type="non-terminal residue" evidence="2">
    <location>
        <position position="1"/>
    </location>
</feature>
<proteinExistence type="predicted"/>
<dbReference type="Pfam" id="PF10551">
    <property type="entry name" value="MULE"/>
    <property type="match status" value="1"/>
</dbReference>